<proteinExistence type="inferred from homology"/>
<comment type="subunit">
    <text evidence="10 11">Component of the heterotrimeric canonical replication protein A complex (RPA).</text>
</comment>
<dbReference type="Pfam" id="PF08646">
    <property type="entry name" value="Rep_fac-A_C"/>
    <property type="match status" value="1"/>
</dbReference>
<feature type="compositionally biased region" description="Gly residues" evidence="12">
    <location>
        <begin position="172"/>
        <end position="216"/>
    </location>
</feature>
<keyword evidence="4 11" id="KW-0479">Metal-binding</keyword>
<comment type="subcellular location">
    <subcellularLocation>
        <location evidence="1 11">Nucleus</location>
    </subcellularLocation>
</comment>
<evidence type="ECO:0000259" key="15">
    <source>
        <dbReference type="Pfam" id="PF16900"/>
    </source>
</evidence>
<dbReference type="NCBIfam" id="TIGR00617">
    <property type="entry name" value="rpa1"/>
    <property type="match status" value="1"/>
</dbReference>
<evidence type="ECO:0000313" key="17">
    <source>
        <dbReference type="Proteomes" id="UP000192578"/>
    </source>
</evidence>
<keyword evidence="6 11" id="KW-0862">Zinc</keyword>
<dbReference type="InterPro" id="IPR013955">
    <property type="entry name" value="Rep_factor-A_C"/>
</dbReference>
<dbReference type="GO" id="GO:0005634">
    <property type="term" value="C:nucleus"/>
    <property type="evidence" value="ECO:0007669"/>
    <property type="project" value="UniProtKB-SubCell"/>
</dbReference>
<feature type="compositionally biased region" description="Low complexity" evidence="12">
    <location>
        <begin position="217"/>
        <end position="240"/>
    </location>
</feature>
<feature type="region of interest" description="Disordered" evidence="12">
    <location>
        <begin position="116"/>
        <end position="333"/>
    </location>
</feature>
<dbReference type="PANTHER" id="PTHR47165:SF4">
    <property type="entry name" value="OS03G0429900 PROTEIN"/>
    <property type="match status" value="1"/>
</dbReference>
<dbReference type="Proteomes" id="UP000192578">
    <property type="component" value="Unassembled WGS sequence"/>
</dbReference>
<keyword evidence="3 11" id="KW-0235">DNA replication</keyword>
<dbReference type="CDD" id="cd04476">
    <property type="entry name" value="RPA1_DBD_C"/>
    <property type="match status" value="1"/>
</dbReference>
<evidence type="ECO:0000259" key="13">
    <source>
        <dbReference type="Pfam" id="PF04057"/>
    </source>
</evidence>
<evidence type="ECO:0000256" key="6">
    <source>
        <dbReference type="ARBA" id="ARBA00022833"/>
    </source>
</evidence>
<dbReference type="EMBL" id="MTYJ01000079">
    <property type="protein sequence ID" value="OQV16060.1"/>
    <property type="molecule type" value="Genomic_DNA"/>
</dbReference>
<keyword evidence="5 11" id="KW-0863">Zinc-finger</keyword>
<dbReference type="InterPro" id="IPR007199">
    <property type="entry name" value="Rep_factor-A_N"/>
</dbReference>
<evidence type="ECO:0000256" key="10">
    <source>
        <dbReference type="ARBA" id="ARBA00062035"/>
    </source>
</evidence>
<dbReference type="CDD" id="cd04475">
    <property type="entry name" value="RPA1_DBD_B"/>
    <property type="match status" value="1"/>
</dbReference>
<evidence type="ECO:0000256" key="11">
    <source>
        <dbReference type="RuleBase" id="RU364130"/>
    </source>
</evidence>
<evidence type="ECO:0000256" key="12">
    <source>
        <dbReference type="SAM" id="MobiDB-lite"/>
    </source>
</evidence>
<dbReference type="CDD" id="cd04474">
    <property type="entry name" value="RPA1_DBD_A"/>
    <property type="match status" value="1"/>
</dbReference>
<dbReference type="GO" id="GO:0006281">
    <property type="term" value="P:DNA repair"/>
    <property type="evidence" value="ECO:0007669"/>
    <property type="project" value="InterPro"/>
</dbReference>
<dbReference type="PANTHER" id="PTHR47165">
    <property type="entry name" value="OS03G0429900 PROTEIN"/>
    <property type="match status" value="1"/>
</dbReference>
<feature type="domain" description="Replication protein A OB" evidence="15">
    <location>
        <begin position="458"/>
        <end position="554"/>
    </location>
</feature>
<dbReference type="InterPro" id="IPR047192">
    <property type="entry name" value="Euk_RPA1_DBD_C"/>
</dbReference>
<dbReference type="SUPFAM" id="SSF50249">
    <property type="entry name" value="Nucleic acid-binding proteins"/>
    <property type="match status" value="4"/>
</dbReference>
<reference evidence="17" key="1">
    <citation type="submission" date="2017-01" db="EMBL/GenBank/DDBJ databases">
        <title>Comparative genomics of anhydrobiosis in the tardigrade Hypsibius dujardini.</title>
        <authorList>
            <person name="Yoshida Y."/>
            <person name="Koutsovoulos G."/>
            <person name="Laetsch D."/>
            <person name="Stevens L."/>
            <person name="Kumar S."/>
            <person name="Horikawa D."/>
            <person name="Ishino K."/>
            <person name="Komine S."/>
            <person name="Tomita M."/>
            <person name="Blaxter M."/>
            <person name="Arakawa K."/>
        </authorList>
    </citation>
    <scope>NUCLEOTIDE SEQUENCE [LARGE SCALE GENOMIC DNA]</scope>
    <source>
        <strain evidence="17">Z151</strain>
    </source>
</reference>
<comment type="caution">
    <text evidence="16">The sequence shown here is derived from an EMBL/GenBank/DDBJ whole genome shotgun (WGS) entry which is preliminary data.</text>
</comment>
<dbReference type="FunFam" id="2.40.50.140:FF:000064">
    <property type="entry name" value="Replication protein A subunit"/>
    <property type="match status" value="1"/>
</dbReference>
<accession>A0A1W0WLH2</accession>
<dbReference type="InterPro" id="IPR031657">
    <property type="entry name" value="REPA_OB_2"/>
</dbReference>
<name>A0A1W0WLH2_HYPEX</name>
<feature type="compositionally biased region" description="Gly residues" evidence="12">
    <location>
        <begin position="303"/>
        <end position="319"/>
    </location>
</feature>
<feature type="compositionally biased region" description="Low complexity" evidence="12">
    <location>
        <begin position="290"/>
        <end position="302"/>
    </location>
</feature>
<dbReference type="OrthoDB" id="1751331at2759"/>
<evidence type="ECO:0000256" key="2">
    <source>
        <dbReference type="ARBA" id="ARBA00005690"/>
    </source>
</evidence>
<dbReference type="InterPro" id="IPR004591">
    <property type="entry name" value="Rfa1"/>
</dbReference>
<evidence type="ECO:0000256" key="7">
    <source>
        <dbReference type="ARBA" id="ARBA00023125"/>
    </source>
</evidence>
<dbReference type="Pfam" id="PF04057">
    <property type="entry name" value="Rep-A_N"/>
    <property type="match status" value="1"/>
</dbReference>
<sequence length="778" mass="83125">MTEHGLTEGCLKAILNGTKLDAPVVVQLLDHRVINNNNNTGQAAQTKRFRLSLNDGRNSFTYAMIGNQLNDAMERGDFPNYSVITISKHVCNSQGQPGQQKKVLIILDMTLKTPGDQVGGKLGDPQPLNDLGNNPAGNAAPPSHPAPQAANTGFGAGGVRPQGGQNVSGFGNNNGGGGFGGGGNNQGNGNKSGGFGSGGFSGGFGGGNNNQSGGFGNNHNNNGPRPQTNGSGNKNANNQNFGGGPPSKRPNLGGNNGSAAPNPFRPNNSGNFAPNSGQNNGGMRQQTPSFPNGNAANNTNGSSFGGGGFGGSSGFGGGAPNADDMDGFGPGETPKNIFPLGALTPYTNKWTVCVQVKSKEPIRTWTNATGGGEVFSMWLADASEEMKCSAFKNEVTKWFDILQPGKWYYIRGGQLKPPRDARFSKGKSLEMTMSGETLIKECTEYMEPPKITFKFVPINELQDQIPNNVIDVIGICSVVEPHTSFTSKLGKQFTKREIELRDTSQLSVRLTLWGAQAESFDEANTNAVLAIKGVKVSDFGGRTLSAVPGCDLVVNPDIPEAHSLRGWFDSAGAGTAAQSISSGGGGSGSTPWANLLEVTERVHGTNLDVKGYYFEMKGTIMKVENTDRVDRILYRGCPNKIDGDKTCNKKIIDIGVGQWRCERCGVDHTTFNWRLMLSLEIADFGGCIKFVGVFQEQGEALLNRKAHELGEMSQNDMSAYQAALTALHFQSFIFKLRARMENFNDENRLKYNVIEVKPLDHVRYQGIMKDGLRALLTE</sequence>
<dbReference type="InterPro" id="IPR012340">
    <property type="entry name" value="NA-bd_OB-fold"/>
</dbReference>
<feature type="domain" description="Replication factor A C-terminal" evidence="14">
    <location>
        <begin position="613"/>
        <end position="765"/>
    </location>
</feature>
<dbReference type="GO" id="GO:0008270">
    <property type="term" value="F:zinc ion binding"/>
    <property type="evidence" value="ECO:0007669"/>
    <property type="project" value="UniProtKB-KW"/>
</dbReference>
<feature type="compositionally biased region" description="Polar residues" evidence="12">
    <location>
        <begin position="265"/>
        <end position="289"/>
    </location>
</feature>
<dbReference type="GO" id="GO:0006310">
    <property type="term" value="P:DNA recombination"/>
    <property type="evidence" value="ECO:0007669"/>
    <property type="project" value="InterPro"/>
</dbReference>
<keyword evidence="8 11" id="KW-0539">Nucleus</keyword>
<keyword evidence="17" id="KW-1185">Reference proteome</keyword>
<dbReference type="Pfam" id="PF16900">
    <property type="entry name" value="REPA_OB_2"/>
    <property type="match status" value="1"/>
</dbReference>
<comment type="similarity">
    <text evidence="2 11">Belongs to the replication factor A protein 1 family.</text>
</comment>
<feature type="compositionally biased region" description="Low complexity" evidence="12">
    <location>
        <begin position="162"/>
        <end position="171"/>
    </location>
</feature>
<dbReference type="GO" id="GO:0006260">
    <property type="term" value="P:DNA replication"/>
    <property type="evidence" value="ECO:0007669"/>
    <property type="project" value="UniProtKB-KW"/>
</dbReference>
<comment type="function">
    <text evidence="9 11">As part of the heterotrimeric replication protein A complex (RPA/RP-A), binds and stabilizes single-stranded DNA intermediates, that form during DNA replication or upon DNA stress. It prevents their reannealing and in parallel, recruits and activates different proteins and complexes involved in DNA metabolism. Thereby, it plays an essential role both in DNA replication and the cellular response to DNA damage.</text>
</comment>
<gene>
    <name evidence="16" type="ORF">BV898_09830</name>
</gene>
<evidence type="ECO:0000256" key="4">
    <source>
        <dbReference type="ARBA" id="ARBA00022723"/>
    </source>
</evidence>
<protein>
    <recommendedName>
        <fullName evidence="11">Replication protein A subunit</fullName>
    </recommendedName>
</protein>
<evidence type="ECO:0000313" key="16">
    <source>
        <dbReference type="EMBL" id="OQV16060.1"/>
    </source>
</evidence>
<evidence type="ECO:0000256" key="8">
    <source>
        <dbReference type="ARBA" id="ARBA00023242"/>
    </source>
</evidence>
<dbReference type="GO" id="GO:0003677">
    <property type="term" value="F:DNA binding"/>
    <property type="evidence" value="ECO:0007669"/>
    <property type="project" value="UniProtKB-KW"/>
</dbReference>
<feature type="domain" description="Replication factor-A protein 1 N-terminal" evidence="13">
    <location>
        <begin position="6"/>
        <end position="110"/>
    </location>
</feature>
<dbReference type="AlphaFoldDB" id="A0A1W0WLH2"/>
<evidence type="ECO:0000259" key="14">
    <source>
        <dbReference type="Pfam" id="PF08646"/>
    </source>
</evidence>
<evidence type="ECO:0000256" key="9">
    <source>
        <dbReference type="ARBA" id="ARBA00058595"/>
    </source>
</evidence>
<evidence type="ECO:0000256" key="1">
    <source>
        <dbReference type="ARBA" id="ARBA00004123"/>
    </source>
</evidence>
<evidence type="ECO:0000256" key="3">
    <source>
        <dbReference type="ARBA" id="ARBA00022705"/>
    </source>
</evidence>
<dbReference type="FunFam" id="2.40.50.140:FF:000090">
    <property type="entry name" value="Replication protein A subunit"/>
    <property type="match status" value="1"/>
</dbReference>
<organism evidence="16 17">
    <name type="scientific">Hypsibius exemplaris</name>
    <name type="common">Freshwater tardigrade</name>
    <dbReference type="NCBI Taxonomy" id="2072580"/>
    <lineage>
        <taxon>Eukaryota</taxon>
        <taxon>Metazoa</taxon>
        <taxon>Ecdysozoa</taxon>
        <taxon>Tardigrada</taxon>
        <taxon>Eutardigrada</taxon>
        <taxon>Parachela</taxon>
        <taxon>Hypsibioidea</taxon>
        <taxon>Hypsibiidae</taxon>
        <taxon>Hypsibius</taxon>
    </lineage>
</organism>
<keyword evidence="7 11" id="KW-0238">DNA-binding</keyword>
<evidence type="ECO:0000256" key="5">
    <source>
        <dbReference type="ARBA" id="ARBA00022771"/>
    </source>
</evidence>
<dbReference type="Gene3D" id="2.40.50.140">
    <property type="entry name" value="Nucleic acid-binding proteins"/>
    <property type="match status" value="4"/>
</dbReference>
<dbReference type="FunFam" id="2.40.50.140:FF:000041">
    <property type="entry name" value="Replication protein A subunit"/>
    <property type="match status" value="1"/>
</dbReference>